<keyword evidence="3" id="KW-0326">Glycosidase</keyword>
<dbReference type="RefSeq" id="WP_141820244.1">
    <property type="nucleotide sequence ID" value="NZ_BAAAQC010000016.1"/>
</dbReference>
<dbReference type="Pfam" id="PF00232">
    <property type="entry name" value="Glyco_hydro_1"/>
    <property type="match status" value="2"/>
</dbReference>
<dbReference type="PRINTS" id="PR00131">
    <property type="entry name" value="GLHYDRLASE1"/>
</dbReference>
<dbReference type="Gene3D" id="3.30.310.50">
    <property type="entry name" value="Alpha-D-phosphohexomutase, C-terminal domain"/>
    <property type="match status" value="1"/>
</dbReference>
<dbReference type="OrthoDB" id="9765195at2"/>
<comment type="similarity">
    <text evidence="1 4">Belongs to the glycosyl hydrolase 1 family.</text>
</comment>
<comment type="caution">
    <text evidence="5">The sequence shown here is derived from an EMBL/GenBank/DDBJ whole genome shotgun (WGS) entry which is preliminary data.</text>
</comment>
<dbReference type="Proteomes" id="UP000320085">
    <property type="component" value="Unassembled WGS sequence"/>
</dbReference>
<evidence type="ECO:0000313" key="5">
    <source>
        <dbReference type="EMBL" id="TQN47768.1"/>
    </source>
</evidence>
<dbReference type="Gene3D" id="3.20.20.80">
    <property type="entry name" value="Glycosidases"/>
    <property type="match status" value="1"/>
</dbReference>
<dbReference type="GO" id="GO:0016052">
    <property type="term" value="P:carbohydrate catabolic process"/>
    <property type="evidence" value="ECO:0007669"/>
    <property type="project" value="TreeGrafter"/>
</dbReference>
<dbReference type="InterPro" id="IPR017853">
    <property type="entry name" value="GH"/>
</dbReference>
<evidence type="ECO:0000256" key="4">
    <source>
        <dbReference type="RuleBase" id="RU003690"/>
    </source>
</evidence>
<dbReference type="GO" id="GO:0005829">
    <property type="term" value="C:cytosol"/>
    <property type="evidence" value="ECO:0007669"/>
    <property type="project" value="TreeGrafter"/>
</dbReference>
<proteinExistence type="inferred from homology"/>
<name>A0A543PUL6_9MICO</name>
<accession>A0A543PUL6</accession>
<evidence type="ECO:0000256" key="3">
    <source>
        <dbReference type="ARBA" id="ARBA00023295"/>
    </source>
</evidence>
<gene>
    <name evidence="5" type="ORF">FHX52_0886</name>
</gene>
<organism evidence="5 6">
    <name type="scientific">Humibacillus xanthopallidus</name>
    <dbReference type="NCBI Taxonomy" id="412689"/>
    <lineage>
        <taxon>Bacteria</taxon>
        <taxon>Bacillati</taxon>
        <taxon>Actinomycetota</taxon>
        <taxon>Actinomycetes</taxon>
        <taxon>Micrococcales</taxon>
        <taxon>Intrasporangiaceae</taxon>
        <taxon>Humibacillus</taxon>
    </lineage>
</organism>
<dbReference type="PANTHER" id="PTHR10353:SF36">
    <property type="entry name" value="LP05116P"/>
    <property type="match status" value="1"/>
</dbReference>
<evidence type="ECO:0000256" key="1">
    <source>
        <dbReference type="ARBA" id="ARBA00010838"/>
    </source>
</evidence>
<dbReference type="SUPFAM" id="SSF51445">
    <property type="entry name" value="(Trans)glycosidases"/>
    <property type="match status" value="1"/>
</dbReference>
<sequence length="520" mass="56917">MQTRHGTMATERPQRYAKQLAGHWARKGSAGDEDGATVIRFDTGQVVRMWPAEGLLHVEASVPDEGDPDRFAQVVKDHLERFGKRDELDVVWDPAAGDGPHSGTGPDGIRPLPQGFVLGVATAGHQNEGQNTASDTWFLEHTTPSVFREPSGRACNGYELWRDDLDLVKGMGLDAYRFSVEWARVEPSEGTVDEAALDHYEAIVDRCAELGLAPVVTFNHFTAPHWFAAEGGWLSSRSAELFARYCGWVMDRFGDRIAYAVTLNEPNLTRLLSWLDLPAVIRDLERATLDAASAAAGVERYRVGNVMLPEDMDAIGDGMTAGHRAARAAIKARRPELPVGFSLAVVDDRVVGDDAAFRDRKRHEVYARWLELAHEDDFLGIQNYESRTYDGAGEVAPAPGTPVNGMGSAIDPTSLAGAVRYAHAESGVPILVTEHGMQTPDDSQRAGFIEPSLVALLEAMDDGVPVLGYLHWTLMDNFEWIFGYGAQLGLHEVDRETFVRTPKPSAAVYASVAGARRVRA</sequence>
<reference evidence="5 6" key="1">
    <citation type="submission" date="2019-06" db="EMBL/GenBank/DDBJ databases">
        <title>Sequencing the genomes of 1000 actinobacteria strains.</title>
        <authorList>
            <person name="Klenk H.-P."/>
        </authorList>
    </citation>
    <scope>NUCLEOTIDE SEQUENCE [LARGE SCALE GENOMIC DNA]</scope>
    <source>
        <strain evidence="5 6">DSM 21776</strain>
    </source>
</reference>
<dbReference type="AlphaFoldDB" id="A0A543PUL6"/>
<evidence type="ECO:0000256" key="2">
    <source>
        <dbReference type="ARBA" id="ARBA00022801"/>
    </source>
</evidence>
<dbReference type="InterPro" id="IPR001360">
    <property type="entry name" value="Glyco_hydro_1"/>
</dbReference>
<keyword evidence="2" id="KW-0378">Hydrolase</keyword>
<evidence type="ECO:0000313" key="6">
    <source>
        <dbReference type="Proteomes" id="UP000320085"/>
    </source>
</evidence>
<dbReference type="EMBL" id="VFQF01000001">
    <property type="protein sequence ID" value="TQN47768.1"/>
    <property type="molecule type" value="Genomic_DNA"/>
</dbReference>
<dbReference type="PANTHER" id="PTHR10353">
    <property type="entry name" value="GLYCOSYL HYDROLASE"/>
    <property type="match status" value="1"/>
</dbReference>
<dbReference type="GO" id="GO:0008422">
    <property type="term" value="F:beta-glucosidase activity"/>
    <property type="evidence" value="ECO:0007669"/>
    <property type="project" value="TreeGrafter"/>
</dbReference>
<dbReference type="Pfam" id="PF09981">
    <property type="entry name" value="DUF2218"/>
    <property type="match status" value="1"/>
</dbReference>
<dbReference type="InterPro" id="IPR014543">
    <property type="entry name" value="UCP028291"/>
</dbReference>
<protein>
    <submittedName>
        <fullName evidence="5">Aryl-beta-glucosidase</fullName>
    </submittedName>
</protein>